<dbReference type="HOGENOM" id="CLU_144168_0_0_10"/>
<evidence type="ECO:0000313" key="3">
    <source>
        <dbReference type="Proteomes" id="UP000031760"/>
    </source>
</evidence>
<dbReference type="Proteomes" id="UP000031760">
    <property type="component" value="Chromosome"/>
</dbReference>
<dbReference type="AlphaFoldDB" id="W8VR03"/>
<evidence type="ECO:0000259" key="1">
    <source>
        <dbReference type="Pfam" id="PF14088"/>
    </source>
</evidence>
<dbReference type="STRING" id="1454201.NMS_2000"/>
<keyword evidence="3" id="KW-1185">Reference proteome</keyword>
<proteinExistence type="predicted"/>
<sequence>MYFYGMYSKEEAKQIRQDFWTFFGKRYHRKWTLYDTKIKDINLKFSMEDPRAMVSIDVEHDDDVFREYYFDKLKSLKSILIEEVSEDLVFDPHYLLESGKEISRIYIYLEPVKLMRKTDWPKIYEFFYKYMDRLETFFWEYQDYIKE</sequence>
<feature type="domain" description="DUF4268" evidence="1">
    <location>
        <begin position="15"/>
        <end position="141"/>
    </location>
</feature>
<dbReference type="InterPro" id="IPR025364">
    <property type="entry name" value="DUF4268"/>
</dbReference>
<accession>W8VR03</accession>
<organism evidence="2 3">
    <name type="scientific">Nonlabens marinus S1-08</name>
    <dbReference type="NCBI Taxonomy" id="1454201"/>
    <lineage>
        <taxon>Bacteria</taxon>
        <taxon>Pseudomonadati</taxon>
        <taxon>Bacteroidota</taxon>
        <taxon>Flavobacteriia</taxon>
        <taxon>Flavobacteriales</taxon>
        <taxon>Flavobacteriaceae</taxon>
        <taxon>Nonlabens</taxon>
    </lineage>
</organism>
<gene>
    <name evidence="2" type="ORF">NMS_2000</name>
</gene>
<dbReference type="Pfam" id="PF14088">
    <property type="entry name" value="DUF4268"/>
    <property type="match status" value="1"/>
</dbReference>
<evidence type="ECO:0000313" key="2">
    <source>
        <dbReference type="EMBL" id="BAO56009.1"/>
    </source>
</evidence>
<protein>
    <recommendedName>
        <fullName evidence="1">DUF4268 domain-containing protein</fullName>
    </recommendedName>
</protein>
<name>W8VR03_9FLAO</name>
<dbReference type="KEGG" id="nmf:NMS_2000"/>
<dbReference type="EMBL" id="AP014548">
    <property type="protein sequence ID" value="BAO56009.1"/>
    <property type="molecule type" value="Genomic_DNA"/>
</dbReference>
<reference evidence="2 3" key="1">
    <citation type="journal article" date="2014" name="Proc. Natl. Acad. Sci. U.S.A.">
        <title>Functional characterization of flavobacteria rhodopsins reveals a unique class of light-driven chloride pump in bacteria.</title>
        <authorList>
            <person name="Yoshizawa S."/>
            <person name="Kumagai Y."/>
            <person name="Kim H."/>
            <person name="Ogura Y."/>
            <person name="Hayashi T."/>
            <person name="Iwasaki W."/>
            <person name="DeLong E.F."/>
            <person name="Kogure K."/>
        </authorList>
    </citation>
    <scope>NUCLEOTIDE SEQUENCE [LARGE SCALE GENOMIC DNA]</scope>
    <source>
        <strain evidence="2 3">S1-08</strain>
    </source>
</reference>